<dbReference type="SUPFAM" id="SSF53795">
    <property type="entry name" value="PEP carboxykinase-like"/>
    <property type="match status" value="1"/>
</dbReference>
<dbReference type="EMBL" id="JACHVY010000002">
    <property type="protein sequence ID" value="MBB2901999.1"/>
    <property type="molecule type" value="Genomic_DNA"/>
</dbReference>
<dbReference type="AlphaFoldDB" id="A0A7W4XY76"/>
<reference evidence="1 2" key="1">
    <citation type="submission" date="2020-08" db="EMBL/GenBank/DDBJ databases">
        <title>The Agave Microbiome: Exploring the role of microbial communities in plant adaptations to desert environments.</title>
        <authorList>
            <person name="Partida-Martinez L.P."/>
        </authorList>
    </citation>
    <scope>NUCLEOTIDE SEQUENCE [LARGE SCALE GENOMIC DNA]</scope>
    <source>
        <strain evidence="1 2">AS2.23</strain>
    </source>
</reference>
<accession>A0A7W4XY76</accession>
<evidence type="ECO:0000313" key="1">
    <source>
        <dbReference type="EMBL" id="MBB2901999.1"/>
    </source>
</evidence>
<dbReference type="Gene3D" id="3.40.50.300">
    <property type="entry name" value="P-loop containing nucleotide triphosphate hydrolases"/>
    <property type="match status" value="1"/>
</dbReference>
<comment type="caution">
    <text evidence="1">The sequence shown here is derived from an EMBL/GenBank/DDBJ whole genome shotgun (WGS) entry which is preliminary data.</text>
</comment>
<name>A0A7W4XY76_KINRA</name>
<reference evidence="1 2" key="2">
    <citation type="submission" date="2020-08" db="EMBL/GenBank/DDBJ databases">
        <authorList>
            <person name="Partida-Martinez L."/>
            <person name="Huntemann M."/>
            <person name="Clum A."/>
            <person name="Wang J."/>
            <person name="Palaniappan K."/>
            <person name="Ritter S."/>
            <person name="Chen I.-M."/>
            <person name="Stamatis D."/>
            <person name="Reddy T."/>
            <person name="O'Malley R."/>
            <person name="Daum C."/>
            <person name="Shapiro N."/>
            <person name="Ivanova N."/>
            <person name="Kyrpides N."/>
            <person name="Woyke T."/>
        </authorList>
    </citation>
    <scope>NUCLEOTIDE SEQUENCE [LARGE SCALE GENOMIC DNA]</scope>
    <source>
        <strain evidence="1 2">AS2.23</strain>
    </source>
</reference>
<evidence type="ECO:0000313" key="2">
    <source>
        <dbReference type="Proteomes" id="UP000533269"/>
    </source>
</evidence>
<dbReference type="Proteomes" id="UP000533269">
    <property type="component" value="Unassembled WGS sequence"/>
</dbReference>
<dbReference type="InterPro" id="IPR027417">
    <property type="entry name" value="P-loop_NTPase"/>
</dbReference>
<organism evidence="1 2">
    <name type="scientific">Kineococcus radiotolerans</name>
    <dbReference type="NCBI Taxonomy" id="131568"/>
    <lineage>
        <taxon>Bacteria</taxon>
        <taxon>Bacillati</taxon>
        <taxon>Actinomycetota</taxon>
        <taxon>Actinomycetes</taxon>
        <taxon>Kineosporiales</taxon>
        <taxon>Kineosporiaceae</taxon>
        <taxon>Kineococcus</taxon>
    </lineage>
</organism>
<proteinExistence type="predicted"/>
<dbReference type="RefSeq" id="WP_183391898.1">
    <property type="nucleotide sequence ID" value="NZ_JACHVY010000002.1"/>
</dbReference>
<sequence>MPSTPPAAPVAYGLALPDLRGAAHLLRRPRGDETLWRVERLLDPDPAPATTAVDADRAVLPLAGGRVEIDRATATTTFRTPVAPADAEVVHPHLASTAVTVAHWRGRIALHAGAVVAGGRVWAVLGERGAGKSTAMYSLVRAGYPLVTDDVLVLDGRRVLPGPRCVDLRRPTAEHYGVGEDLGVVGRRQRWRVELPAGDGGGELEHDLELAGLVHLAWGGEVAVDDVPLDRRWPALLESLALKLPPADQRGLLRLLALPTLRFRRPQRFADLDRAAHALGAELSRRGAAPATPAAAG</sequence>
<evidence type="ECO:0008006" key="3">
    <source>
        <dbReference type="Google" id="ProtNLM"/>
    </source>
</evidence>
<gene>
    <name evidence="1" type="ORF">FHR75_002814</name>
</gene>
<protein>
    <recommendedName>
        <fullName evidence="3">HPr kinase</fullName>
    </recommendedName>
</protein>